<feature type="transmembrane region" description="Helical" evidence="1">
    <location>
        <begin position="102"/>
        <end position="123"/>
    </location>
</feature>
<evidence type="ECO:0000256" key="2">
    <source>
        <dbReference type="SAM" id="SignalP"/>
    </source>
</evidence>
<evidence type="ECO:0000256" key="1">
    <source>
        <dbReference type="SAM" id="Phobius"/>
    </source>
</evidence>
<dbReference type="Proteomes" id="UP000463983">
    <property type="component" value="Chromosome"/>
</dbReference>
<name>A0A857N758_9BACT</name>
<accession>A0A857N758</accession>
<feature type="chain" id="PRO_5032517013" description="TrbC/VIRB2 family protein" evidence="2">
    <location>
        <begin position="26"/>
        <end position="132"/>
    </location>
</feature>
<organism evidence="3 4">
    <name type="scientific">Candidatus Chazhemtobacterium aquaticus</name>
    <dbReference type="NCBI Taxonomy" id="2715735"/>
    <lineage>
        <taxon>Bacteria</taxon>
        <taxon>Candidatus Chazhemtobacteraceae</taxon>
        <taxon>Candidatus Chazhemtobacterium</taxon>
    </lineage>
</organism>
<proteinExistence type="predicted"/>
<keyword evidence="2" id="KW-0732">Signal</keyword>
<feature type="transmembrane region" description="Helical" evidence="1">
    <location>
        <begin position="60"/>
        <end position="81"/>
    </location>
</feature>
<keyword evidence="1" id="KW-1133">Transmembrane helix</keyword>
<keyword evidence="1" id="KW-0812">Transmembrane</keyword>
<evidence type="ECO:0008006" key="5">
    <source>
        <dbReference type="Google" id="ProtNLM"/>
    </source>
</evidence>
<evidence type="ECO:0000313" key="4">
    <source>
        <dbReference type="Proteomes" id="UP000463983"/>
    </source>
</evidence>
<keyword evidence="1" id="KW-0472">Membrane</keyword>
<protein>
    <recommendedName>
        <fullName evidence="5">TrbC/VIRB2 family protein</fullName>
    </recommendedName>
</protein>
<dbReference type="RefSeq" id="WP_161931577.1">
    <property type="nucleotide sequence ID" value="NZ_CP047901.1"/>
</dbReference>
<reference evidence="4" key="1">
    <citation type="journal article" date="2020" name="Microorganisms">
        <title>Complete Genome of a Member of a New Bacterial Lineage in the Microgenomates Group Reveals an Unusual Nucleotide Composition Disparity Between Two Strands of DNA and Limited Metabolic Potential.</title>
        <authorList>
            <person name="Kadnikov V.V."/>
            <person name="Mardanov A.V."/>
            <person name="Beletsky A.V."/>
            <person name="Karnachuk O.V."/>
            <person name="Ravin N.V."/>
        </authorList>
    </citation>
    <scope>NUCLEOTIDE SEQUENCE [LARGE SCALE GENOMIC DNA]</scope>
</reference>
<keyword evidence="4" id="KW-1185">Reference proteome</keyword>
<dbReference type="AlphaFoldDB" id="A0A857N758"/>
<gene>
    <name evidence="3" type="ORF">MICH65_0202</name>
</gene>
<evidence type="ECO:0000313" key="3">
    <source>
        <dbReference type="EMBL" id="QHO63183.1"/>
    </source>
</evidence>
<dbReference type="EMBL" id="CP047901">
    <property type="protein sequence ID" value="QHO63183.1"/>
    <property type="molecule type" value="Genomic_DNA"/>
</dbReference>
<feature type="signal peptide" evidence="2">
    <location>
        <begin position="1"/>
        <end position="25"/>
    </location>
</feature>
<sequence length="132" mass="14312">MKTKKLLILPLTTLFFISNPHLAHAQLNPFQTNLKDMFPAAQNLPNPGSGGVLSTFLNPIVSFVPIVTGILSFIIIIIAGIKYISHAGNAQETKKVNDMITYALVGLALSAIAFWITRLLFMVGAGDSQNLF</sequence>
<dbReference type="KEGG" id="caqa:MICH65_0202"/>